<reference evidence="2 3" key="1">
    <citation type="submission" date="2017-07" db="EMBL/GenBank/DDBJ databases">
        <title>Draft Genome Sequences of Select Purple Nonsulfur Bacteria.</title>
        <authorList>
            <person name="Lasarre B."/>
            <person name="Mckinlay J.B."/>
        </authorList>
    </citation>
    <scope>NUCLEOTIDE SEQUENCE [LARGE SCALE GENOMIC DNA]</scope>
    <source>
        <strain evidence="2 3">DSM 11290</strain>
    </source>
</reference>
<dbReference type="AlphaFoldDB" id="A0A327JDI5"/>
<keyword evidence="1" id="KW-0732">Signal</keyword>
<keyword evidence="3" id="KW-1185">Reference proteome</keyword>
<feature type="chain" id="PRO_5016383365" evidence="1">
    <location>
        <begin position="25"/>
        <end position="297"/>
    </location>
</feature>
<name>A0A327JDI5_9HYPH</name>
<dbReference type="Proteomes" id="UP000249299">
    <property type="component" value="Unassembled WGS sequence"/>
</dbReference>
<accession>A0A327JDI5</accession>
<dbReference type="RefSeq" id="WP_111436670.1">
    <property type="nucleotide sequence ID" value="NZ_JACIGG010000013.1"/>
</dbReference>
<dbReference type="EMBL" id="NPEV01000080">
    <property type="protein sequence ID" value="RAI24293.1"/>
    <property type="molecule type" value="Genomic_DNA"/>
</dbReference>
<evidence type="ECO:0000313" key="3">
    <source>
        <dbReference type="Proteomes" id="UP000249299"/>
    </source>
</evidence>
<proteinExistence type="predicted"/>
<evidence type="ECO:0000313" key="2">
    <source>
        <dbReference type="EMBL" id="RAI24293.1"/>
    </source>
</evidence>
<evidence type="ECO:0000256" key="1">
    <source>
        <dbReference type="SAM" id="SignalP"/>
    </source>
</evidence>
<protein>
    <submittedName>
        <fullName evidence="2">Uncharacterized protein</fullName>
    </submittedName>
</protein>
<comment type="caution">
    <text evidence="2">The sequence shown here is derived from an EMBL/GenBank/DDBJ whole genome shotgun (WGS) entry which is preliminary data.</text>
</comment>
<feature type="signal peptide" evidence="1">
    <location>
        <begin position="1"/>
        <end position="24"/>
    </location>
</feature>
<sequence>MRAKILSAVIAGLAGLSIAASAVAETSFPRAELDDEHEKVEVSAGGITARVLAEPQISGGATEVVPLLEVIVDGRTVLRTEGVSAGSDWRQGAAEIAEMDPGNGTPEVVFSSYSGGAHCCTRVIVASADKAGKWTAHMIGDWDGGGDYLEDADGDGTGELVIIDNRFLYAFDCYACSAAPLKILAIRDGKPVDVTRDKRFEKKHRTWIKAMEGWAADRNGEFAAGFYAGWVAQKSLVGEGKDAWQAMLAAYEKAPQDEGYDICRTGQPMESCKPEDQVSVPFPDALKAFLDEAGYRF</sequence>
<gene>
    <name evidence="2" type="ORF">CH339_22465</name>
</gene>
<organism evidence="2 3">
    <name type="scientific">Rhodobium orientis</name>
    <dbReference type="NCBI Taxonomy" id="34017"/>
    <lineage>
        <taxon>Bacteria</taxon>
        <taxon>Pseudomonadati</taxon>
        <taxon>Pseudomonadota</taxon>
        <taxon>Alphaproteobacteria</taxon>
        <taxon>Hyphomicrobiales</taxon>
        <taxon>Rhodobiaceae</taxon>
        <taxon>Rhodobium</taxon>
    </lineage>
</organism>
<dbReference type="OrthoDB" id="1522627at2"/>